<protein>
    <recommendedName>
        <fullName evidence="3">Ycf35</fullName>
    </recommendedName>
</protein>
<dbReference type="Proteomes" id="UP000053051">
    <property type="component" value="Unassembled WGS sequence"/>
</dbReference>
<dbReference type="AlphaFoldDB" id="M1X359"/>
<dbReference type="Pfam" id="PF06868">
    <property type="entry name" value="DUF1257"/>
    <property type="match status" value="1"/>
</dbReference>
<sequence>MSHFSQIKTKILNIECLQEALSDLGIGWKAGASQVRGYQGQTCTSELIIEQNNGYDIGFKWNGKEYVLVTDLQYWQQNLTVECFLRKVTQLYACRSILKETSKAGFQVVEQKNNADGSIRLVVERWSS</sequence>
<name>M1X359_9NOST</name>
<gene>
    <name evidence="1" type="ORF">RINTHH_18500</name>
</gene>
<reference evidence="1 2" key="1">
    <citation type="submission" date="2012-05" db="EMBL/GenBank/DDBJ databases">
        <authorList>
            <person name="Hilton J."/>
        </authorList>
    </citation>
    <scope>NUCLEOTIDE SEQUENCE [LARGE SCALE GENOMIC DNA]</scope>
    <source>
        <strain evidence="1 2">HH01</strain>
    </source>
</reference>
<evidence type="ECO:0000313" key="2">
    <source>
        <dbReference type="Proteomes" id="UP000053051"/>
    </source>
</evidence>
<dbReference type="STRING" id="1165094.RINTHH_18500"/>
<keyword evidence="2" id="KW-1185">Reference proteome</keyword>
<proteinExistence type="predicted"/>
<organism evidence="1 2">
    <name type="scientific">Richelia intracellularis HH01</name>
    <dbReference type="NCBI Taxonomy" id="1165094"/>
    <lineage>
        <taxon>Bacteria</taxon>
        <taxon>Bacillati</taxon>
        <taxon>Cyanobacteriota</taxon>
        <taxon>Cyanophyceae</taxon>
        <taxon>Nostocales</taxon>
        <taxon>Nostocaceae</taxon>
        <taxon>Richelia</taxon>
    </lineage>
</organism>
<evidence type="ECO:0008006" key="3">
    <source>
        <dbReference type="Google" id="ProtNLM"/>
    </source>
</evidence>
<dbReference type="PANTHER" id="PTHR39638:SF2">
    <property type="entry name" value="YCF35"/>
    <property type="match status" value="1"/>
</dbReference>
<dbReference type="EMBL" id="CAIY01000073">
    <property type="protein sequence ID" value="CCH68005.1"/>
    <property type="molecule type" value="Genomic_DNA"/>
</dbReference>
<accession>M1X359</accession>
<dbReference type="InterPro" id="IPR009666">
    <property type="entry name" value="Uncharacterised_Ycf35"/>
</dbReference>
<dbReference type="OrthoDB" id="163953at2"/>
<evidence type="ECO:0000313" key="1">
    <source>
        <dbReference type="EMBL" id="CCH68005.1"/>
    </source>
</evidence>
<comment type="caution">
    <text evidence="1">The sequence shown here is derived from an EMBL/GenBank/DDBJ whole genome shotgun (WGS) entry which is preliminary data.</text>
</comment>
<reference evidence="2" key="2">
    <citation type="submission" date="2016-01" db="EMBL/GenBank/DDBJ databases">
        <title>Diatom-associated endosymboitic cyanobacterium lacks core nitrogen metabolism enzymes.</title>
        <authorList>
            <person name="Hilton J.A."/>
            <person name="Foster R.A."/>
            <person name="Tripp H.J."/>
            <person name="Carter B.J."/>
            <person name="Zehr J.P."/>
            <person name="Villareal T.A."/>
        </authorList>
    </citation>
    <scope>NUCLEOTIDE SEQUENCE [LARGE SCALE GENOMIC DNA]</scope>
    <source>
        <strain evidence="2">HH01</strain>
    </source>
</reference>
<dbReference type="RefSeq" id="WP_008235249.1">
    <property type="nucleotide sequence ID" value="NZ_CAIY01000073.1"/>
</dbReference>
<dbReference type="PANTHER" id="PTHR39638">
    <property type="entry name" value="YCF35"/>
    <property type="match status" value="1"/>
</dbReference>